<protein>
    <submittedName>
        <fullName evidence="1">Uncharacterized protein</fullName>
    </submittedName>
</protein>
<gene>
    <name evidence="1" type="ORF">A3C18_02290</name>
</gene>
<sequence>MTKKIKAATTRPTTQDLQGRIDKAVKLAKNSMWFMEYPDNNHTMYFLDQMVRVLLADGYRKVIGDELWDTGEKPDYHYYNPRA</sequence>
<accession>A0A1F6DUD5</accession>
<dbReference type="Proteomes" id="UP000178328">
    <property type="component" value="Unassembled WGS sequence"/>
</dbReference>
<evidence type="ECO:0000313" key="1">
    <source>
        <dbReference type="EMBL" id="OGG65044.1"/>
    </source>
</evidence>
<evidence type="ECO:0000313" key="2">
    <source>
        <dbReference type="Proteomes" id="UP000178328"/>
    </source>
</evidence>
<comment type="caution">
    <text evidence="1">The sequence shown here is derived from an EMBL/GenBank/DDBJ whole genome shotgun (WGS) entry which is preliminary data.</text>
</comment>
<dbReference type="AlphaFoldDB" id="A0A1F6DUD5"/>
<reference evidence="1 2" key="1">
    <citation type="journal article" date="2016" name="Nat. Commun.">
        <title>Thousands of microbial genomes shed light on interconnected biogeochemical processes in an aquifer system.</title>
        <authorList>
            <person name="Anantharaman K."/>
            <person name="Brown C.T."/>
            <person name="Hug L.A."/>
            <person name="Sharon I."/>
            <person name="Castelle C.J."/>
            <person name="Probst A.J."/>
            <person name="Thomas B.C."/>
            <person name="Singh A."/>
            <person name="Wilkins M.J."/>
            <person name="Karaoz U."/>
            <person name="Brodie E.L."/>
            <person name="Williams K.H."/>
            <person name="Hubbard S.S."/>
            <person name="Banfield J.F."/>
        </authorList>
    </citation>
    <scope>NUCLEOTIDE SEQUENCE [LARGE SCALE GENOMIC DNA]</scope>
</reference>
<dbReference type="EMBL" id="MFLH01000004">
    <property type="protein sequence ID" value="OGG65044.1"/>
    <property type="molecule type" value="Genomic_DNA"/>
</dbReference>
<proteinExistence type="predicted"/>
<name>A0A1F6DUD5_9BACT</name>
<organism evidence="1 2">
    <name type="scientific">Candidatus Kaiserbacteria bacterium RIFCSPHIGHO2_02_FULL_54_11b</name>
    <dbReference type="NCBI Taxonomy" id="1798494"/>
    <lineage>
        <taxon>Bacteria</taxon>
        <taxon>Candidatus Kaiseribacteriota</taxon>
    </lineage>
</organism>